<dbReference type="Proteomes" id="UP000464330">
    <property type="component" value="Chromosome"/>
</dbReference>
<proteinExistence type="inferred from homology"/>
<name>A0A6C0QZD7_9BACL</name>
<evidence type="ECO:0000259" key="5">
    <source>
        <dbReference type="Pfam" id="PF13175"/>
    </source>
</evidence>
<evidence type="ECO:0000313" key="7">
    <source>
        <dbReference type="EMBL" id="QHZ54084.1"/>
    </source>
</evidence>
<accession>A0A6C0QZD7</accession>
<dbReference type="PANTHER" id="PTHR32114:SF2">
    <property type="entry name" value="ABC TRANSPORTER ABCH.3"/>
    <property type="match status" value="1"/>
</dbReference>
<dbReference type="EMBL" id="CP019717">
    <property type="protein sequence ID" value="QHZ49999.1"/>
    <property type="molecule type" value="Genomic_DNA"/>
</dbReference>
<dbReference type="Gene3D" id="3.40.50.300">
    <property type="entry name" value="P-loop containing nucleotide triphosphate hydrolases"/>
    <property type="match status" value="1"/>
</dbReference>
<evidence type="ECO:0000313" key="8">
    <source>
        <dbReference type="Proteomes" id="UP000464330"/>
    </source>
</evidence>
<dbReference type="AlphaFoldDB" id="A0A6C0QZD7"/>
<evidence type="ECO:0000256" key="3">
    <source>
        <dbReference type="ARBA" id="ARBA00013368"/>
    </source>
</evidence>
<accession>A0A6C0QMN3</accession>
<evidence type="ECO:0000256" key="2">
    <source>
        <dbReference type="ARBA" id="ARBA00011322"/>
    </source>
</evidence>
<evidence type="ECO:0000313" key="6">
    <source>
        <dbReference type="EMBL" id="QHZ49999.1"/>
    </source>
</evidence>
<comment type="similarity">
    <text evidence="1">Belongs to the SMC family. SbcC subfamily.</text>
</comment>
<dbReference type="Pfam" id="PF13175">
    <property type="entry name" value="AAA_15"/>
    <property type="match status" value="1"/>
</dbReference>
<comment type="subunit">
    <text evidence="2">Heterodimer of SbcC and SbcD.</text>
</comment>
<keyword evidence="4" id="KW-0175">Coiled coil</keyword>
<dbReference type="InterPro" id="IPR041685">
    <property type="entry name" value="AAA_GajA/Old/RecF-like"/>
</dbReference>
<evidence type="ECO:0000256" key="1">
    <source>
        <dbReference type="ARBA" id="ARBA00006930"/>
    </source>
</evidence>
<dbReference type="InterPro" id="IPR027417">
    <property type="entry name" value="P-loop_NTPase"/>
</dbReference>
<organism evidence="7 8">
    <name type="scientific">Paenibacillus larvae subsp. larvae</name>
    <dbReference type="NCBI Taxonomy" id="147375"/>
    <lineage>
        <taxon>Bacteria</taxon>
        <taxon>Bacillati</taxon>
        <taxon>Bacillota</taxon>
        <taxon>Bacilli</taxon>
        <taxon>Bacillales</taxon>
        <taxon>Paenibacillaceae</taxon>
        <taxon>Paenibacillus</taxon>
    </lineage>
</organism>
<feature type="coiled-coil region" evidence="4">
    <location>
        <begin position="219"/>
        <end position="277"/>
    </location>
</feature>
<dbReference type="EMBL" id="CP019719">
    <property type="protein sequence ID" value="QHZ54084.1"/>
    <property type="molecule type" value="Genomic_DNA"/>
</dbReference>
<feature type="domain" description="Endonuclease GajA/Old nuclease/RecF-like AAA" evidence="5">
    <location>
        <begin position="6"/>
        <end position="336"/>
    </location>
</feature>
<gene>
    <name evidence="6" type="ORF">ERICV_00822</name>
    <name evidence="7" type="ORF">ERICV_05100</name>
</gene>
<feature type="coiled-coil region" evidence="4">
    <location>
        <begin position="355"/>
        <end position="386"/>
    </location>
</feature>
<dbReference type="PANTHER" id="PTHR32114">
    <property type="entry name" value="ABC TRANSPORTER ABCH.3"/>
    <property type="match status" value="1"/>
</dbReference>
<protein>
    <recommendedName>
        <fullName evidence="3">Nuclease SbcCD subunit C</fullName>
    </recommendedName>
</protein>
<dbReference type="SUPFAM" id="SSF52540">
    <property type="entry name" value="P-loop containing nucleoside triphosphate hydrolases"/>
    <property type="match status" value="1"/>
</dbReference>
<evidence type="ECO:0000256" key="4">
    <source>
        <dbReference type="SAM" id="Coils"/>
    </source>
</evidence>
<sequence>MNRMIMKFKTLSLHNFKSHRDLTVEFADLTKITGDNAKGKSSILEAIPWLLYSVDVLGSKSDPTPINYEYDHTLVKLHFAVDGKDVLLGRGIEKGKATYYINDVPSKAKEYEEIVKSLFDKDLFLSLYNPSYFFTLKWNEQRELILRYTSTPSNKEVFAQLPKQQAEKLGELVKKHSLTDLEKIHRDNKNKKDKAYIAAQSRTKTLQEQFDQQPQPIDIQAAKEKAEKLTEQIKEIDKIIESADENNQLINSIKNNIDSLIQRRDEMKEKGKKLNDEKIEDICRVCKQPLQDEARQAAEAEKQKRVDQFKEEYVSVVEKRQKLEQDLKKYAYIGISDQLDQMREFERERMKLWENIQESQKHAQLEQQLEKAKEDEEATLASLNESIFIIDAIKAFAAKEAELQAAKVQDLFTTLSIRLFKQNKGDGEIKPDFEIEMDGKPYRKLSLSESIRAGLELRDVLSQQSGIIAPCMVDNAESITRFKQPNGQLMTSRVVPGQELTIETEDMK</sequence>
<reference evidence="7 8" key="1">
    <citation type="journal article" date="2020" name="Int. J. Med. Microbiol.">
        <title>Discovery of Paenibacillus larvae ERIC V: Phenotypic and genomic comparison to genotypes ERIC I-IV reveal different inventories of virulence factors which correlate with epidemiological prevalences of American Foulbrood.</title>
        <authorList>
            <person name="Beims H."/>
            <person name="Bunk B."/>
            <person name="Erler S."/>
            <person name="Mohr K.I."/>
            <person name="Sproer C."/>
            <person name="Pradella S."/>
            <person name="Gunther G."/>
            <person name="Rohde M."/>
            <person name="von der Ohe W."/>
            <person name="Steinert M."/>
        </authorList>
    </citation>
    <scope>NUCLEOTIDE SEQUENCE [LARGE SCALE GENOMIC DNA]</scope>
    <source>
        <strain evidence="6">Eric_V</strain>
    </source>
</reference>